<evidence type="ECO:0000256" key="8">
    <source>
        <dbReference type="SAM" id="Phobius"/>
    </source>
</evidence>
<proteinExistence type="predicted"/>
<feature type="transmembrane region" description="Helical" evidence="8">
    <location>
        <begin position="334"/>
        <end position="358"/>
    </location>
</feature>
<feature type="transmembrane region" description="Helical" evidence="8">
    <location>
        <begin position="298"/>
        <end position="322"/>
    </location>
</feature>
<feature type="transmembrane region" description="Helical" evidence="8">
    <location>
        <begin position="253"/>
        <end position="277"/>
    </location>
</feature>
<evidence type="ECO:0000256" key="4">
    <source>
        <dbReference type="ARBA" id="ARBA00022692"/>
    </source>
</evidence>
<dbReference type="EMBL" id="MBEV02000005">
    <property type="protein sequence ID" value="MUP05580.1"/>
    <property type="molecule type" value="Genomic_DNA"/>
</dbReference>
<dbReference type="AlphaFoldDB" id="A0ABD6G8F9"/>
<evidence type="ECO:0000256" key="6">
    <source>
        <dbReference type="ARBA" id="ARBA00022989"/>
    </source>
</evidence>
<dbReference type="Pfam" id="PF11412">
    <property type="entry name" value="DsbD_N"/>
    <property type="match status" value="1"/>
</dbReference>
<dbReference type="EC" id="1.8.1.8" evidence="10"/>
<keyword evidence="4 8" id="KW-0812">Transmembrane</keyword>
<name>A0ABD6G8F9_AGRVI</name>
<evidence type="ECO:0000313" key="10">
    <source>
        <dbReference type="EMBL" id="MUP05580.1"/>
    </source>
</evidence>
<comment type="caution">
    <text evidence="10">The sequence shown here is derived from an EMBL/GenBank/DDBJ whole genome shotgun (WGS) entry which is preliminary data.</text>
</comment>
<feature type="transmembrane region" description="Helical" evidence="8">
    <location>
        <begin position="370"/>
        <end position="388"/>
    </location>
</feature>
<dbReference type="InterPro" id="IPR028250">
    <property type="entry name" value="DsbDN"/>
</dbReference>
<evidence type="ECO:0000256" key="2">
    <source>
        <dbReference type="ARBA" id="ARBA00004651"/>
    </source>
</evidence>
<feature type="transmembrane region" description="Helical" evidence="8">
    <location>
        <begin position="427"/>
        <end position="446"/>
    </location>
</feature>
<organism evidence="10 11">
    <name type="scientific">Agrobacterium vitis</name>
    <name type="common">Rhizobium vitis</name>
    <dbReference type="NCBI Taxonomy" id="373"/>
    <lineage>
        <taxon>Bacteria</taxon>
        <taxon>Pseudomonadati</taxon>
        <taxon>Pseudomonadota</taxon>
        <taxon>Alphaproteobacteria</taxon>
        <taxon>Hyphomicrobiales</taxon>
        <taxon>Rhizobiaceae</taxon>
        <taxon>Rhizobium/Agrobacterium group</taxon>
        <taxon>Agrobacterium</taxon>
    </lineage>
</organism>
<dbReference type="InterPro" id="IPR013766">
    <property type="entry name" value="Thioredoxin_domain"/>
</dbReference>
<evidence type="ECO:0000256" key="3">
    <source>
        <dbReference type="ARBA" id="ARBA00022475"/>
    </source>
</evidence>
<dbReference type="InterPro" id="IPR003834">
    <property type="entry name" value="Cyt_c_assmbl_TM_dom"/>
</dbReference>
<keyword evidence="3" id="KW-1003">Cell membrane</keyword>
<dbReference type="Gene3D" id="3.40.30.10">
    <property type="entry name" value="Glutaredoxin"/>
    <property type="match status" value="1"/>
</dbReference>
<dbReference type="GO" id="GO:0017004">
    <property type="term" value="P:cytochrome complex assembly"/>
    <property type="evidence" value="ECO:0007669"/>
    <property type="project" value="UniProtKB-KW"/>
</dbReference>
<feature type="transmembrane region" description="Helical" evidence="8">
    <location>
        <begin position="394"/>
        <end position="411"/>
    </location>
</feature>
<feature type="transmembrane region" description="Helical" evidence="8">
    <location>
        <begin position="180"/>
        <end position="205"/>
    </location>
</feature>
<keyword evidence="6 8" id="KW-1133">Transmembrane helix</keyword>
<feature type="domain" description="Thioredoxin" evidence="9">
    <location>
        <begin position="454"/>
        <end position="587"/>
    </location>
</feature>
<dbReference type="SUPFAM" id="SSF52833">
    <property type="entry name" value="Thioredoxin-like"/>
    <property type="match status" value="1"/>
</dbReference>
<protein>
    <submittedName>
        <fullName evidence="10">Protein-disulfide reductase DsbD</fullName>
        <ecNumber evidence="10">1.8.1.8</ecNumber>
    </submittedName>
</protein>
<gene>
    <name evidence="10" type="primary">dsbD</name>
    <name evidence="10" type="ORF">BBI04_012270</name>
</gene>
<dbReference type="Pfam" id="PF02683">
    <property type="entry name" value="DsbD_TM"/>
    <property type="match status" value="1"/>
</dbReference>
<evidence type="ECO:0000256" key="5">
    <source>
        <dbReference type="ARBA" id="ARBA00022748"/>
    </source>
</evidence>
<dbReference type="InterPro" id="IPR036249">
    <property type="entry name" value="Thioredoxin-like_sf"/>
</dbReference>
<feature type="transmembrane region" description="Helical" evidence="8">
    <location>
        <begin position="217"/>
        <end position="241"/>
    </location>
</feature>
<dbReference type="NCBIfam" id="NF001419">
    <property type="entry name" value="PRK00293.1"/>
    <property type="match status" value="1"/>
</dbReference>
<comment type="subcellular location">
    <subcellularLocation>
        <location evidence="2">Cell membrane</location>
        <topology evidence="2">Multi-pass membrane protein</topology>
    </subcellularLocation>
</comment>
<evidence type="ECO:0000313" key="11">
    <source>
        <dbReference type="Proteomes" id="UP000175993"/>
    </source>
</evidence>
<dbReference type="InterPro" id="IPR012336">
    <property type="entry name" value="Thioredoxin-like_fold"/>
</dbReference>
<dbReference type="RefSeq" id="WP_070165834.1">
    <property type="nucleotide sequence ID" value="NZ_CP118261.1"/>
</dbReference>
<keyword evidence="7 8" id="KW-0472">Membrane</keyword>
<keyword evidence="5" id="KW-0201">Cytochrome c-type biogenesis</keyword>
<evidence type="ECO:0000256" key="7">
    <source>
        <dbReference type="ARBA" id="ARBA00023136"/>
    </source>
</evidence>
<keyword evidence="10" id="KW-0560">Oxidoreductase</keyword>
<dbReference type="GO" id="GO:0047134">
    <property type="term" value="F:protein-disulfide reductase [NAD(P)H] activity"/>
    <property type="evidence" value="ECO:0007669"/>
    <property type="project" value="UniProtKB-EC"/>
</dbReference>
<evidence type="ECO:0000259" key="9">
    <source>
        <dbReference type="PROSITE" id="PS51352"/>
    </source>
</evidence>
<evidence type="ECO:0000256" key="1">
    <source>
        <dbReference type="ARBA" id="ARBA00003565"/>
    </source>
</evidence>
<dbReference type="SUPFAM" id="SSF74863">
    <property type="entry name" value="Thiol:disulfide interchange protein DsbD, N-terminal domain (DsbD-alpha)"/>
    <property type="match status" value="1"/>
</dbReference>
<dbReference type="GO" id="GO:0005886">
    <property type="term" value="C:plasma membrane"/>
    <property type="evidence" value="ECO:0007669"/>
    <property type="project" value="UniProtKB-SubCell"/>
</dbReference>
<dbReference type="Proteomes" id="UP000175993">
    <property type="component" value="Unassembled WGS sequence"/>
</dbReference>
<reference evidence="10 11" key="1">
    <citation type="submission" date="2019-11" db="EMBL/GenBank/DDBJ databases">
        <title>Whole-genome sequencing of Allorhizobium vitis.</title>
        <authorList>
            <person name="Gan H.M."/>
            <person name="Savka M.A."/>
        </authorList>
    </citation>
    <scope>NUCLEOTIDE SEQUENCE [LARGE SCALE GENOMIC DNA]</scope>
    <source>
        <strain evidence="10 11">AB4</strain>
    </source>
</reference>
<comment type="function">
    <text evidence="1">May be required for disulfide bond formation in some proteins.</text>
</comment>
<dbReference type="Gene3D" id="2.60.40.1250">
    <property type="entry name" value="Thiol:disulfide interchange protein DsbD, N-terminal domain"/>
    <property type="match status" value="1"/>
</dbReference>
<dbReference type="PANTHER" id="PTHR32234">
    <property type="entry name" value="THIOL:DISULFIDE INTERCHANGE PROTEIN DSBD"/>
    <property type="match status" value="1"/>
</dbReference>
<dbReference type="Pfam" id="PF13098">
    <property type="entry name" value="Thioredoxin_2"/>
    <property type="match status" value="1"/>
</dbReference>
<accession>A0ABD6G8F9</accession>
<dbReference type="PROSITE" id="PS51352">
    <property type="entry name" value="THIOREDOXIN_2"/>
    <property type="match status" value="1"/>
</dbReference>
<sequence length="587" mass="60979">MRSFLRQLQYLVIIILLPVSALGQSIFGEEPPDADEVFRITVVREAGEALKLHWAISDGNYLYRDSIEAKLDDKPLPLQTPAGDRKDDPNFGTVEVYHKSLDVVVKAPFTGTLTVTYRGCAQAGICYPPISKSIDLATLSVTPMPPTASEDAAVVSTAASTDNEAASALNGSALTMAATFLSLGMLLAFTPCVFPMIPILSAMLAGTGARLSAARGFILSAAYVAAMAAAYGLVGLVAGMSGANLQAILQTPWALAISAALFAILALSMFGVFNLALPSALAAKLQGQRSGGSVVGAAALGFGSALIVSPCVTPPLAAAVLYSMQSGDAWKGAVALFFLGLGMGLPLIAFGTFGPRFLPKSGVWLEQVRSAFGFVFLGVAVMLVTRLVSETASIALWGIVAIGLGVFVGAFDRMDSANPLTSRLKKMVGLVAAFYGAILIVGFAGGGTDPLRPLAFLGSSPSVELPASNPDHRITSSDAFDRAVALLGQTGKPILVSFTADWCTVCKSNEVVFASPGIRKLMADIPMIVADVTDQGNPERTLMTRFGIVGPPTMFIVDGNGAEQPGSRLVGPITPEEISKRLANAGA</sequence>
<dbReference type="InterPro" id="IPR036929">
    <property type="entry name" value="DsbDN_sf"/>
</dbReference>
<dbReference type="PANTHER" id="PTHR32234:SF0">
    <property type="entry name" value="THIOL:DISULFIDE INTERCHANGE PROTEIN DSBD"/>
    <property type="match status" value="1"/>
</dbReference>